<reference evidence="2 3" key="1">
    <citation type="journal article" date="2023" name="bioRxiv">
        <title>High-quality genome assemblies of four members of thePodospora anserinaspecies complex.</title>
        <authorList>
            <person name="Ament-Velasquez S.L."/>
            <person name="Vogan A.A."/>
            <person name="Wallerman O."/>
            <person name="Hartmann F."/>
            <person name="Gautier V."/>
            <person name="Silar P."/>
            <person name="Giraud T."/>
            <person name="Johannesson H."/>
        </authorList>
    </citation>
    <scope>NUCLEOTIDE SEQUENCE [LARGE SCALE GENOMIC DNA]</scope>
    <source>
        <strain evidence="2 3">CBS 112042</strain>
    </source>
</reference>
<dbReference type="Proteomes" id="UP001322138">
    <property type="component" value="Unassembled WGS sequence"/>
</dbReference>
<dbReference type="Pfam" id="PF12937">
    <property type="entry name" value="F-box-like"/>
    <property type="match status" value="1"/>
</dbReference>
<gene>
    <name evidence="2" type="ORF">QC761_000290</name>
</gene>
<accession>A0ABR0FIY8</accession>
<evidence type="ECO:0000259" key="1">
    <source>
        <dbReference type="PROSITE" id="PS50181"/>
    </source>
</evidence>
<dbReference type="RefSeq" id="XP_062731991.1">
    <property type="nucleotide sequence ID" value="XM_062871773.1"/>
</dbReference>
<evidence type="ECO:0000313" key="2">
    <source>
        <dbReference type="EMBL" id="KAK4643015.1"/>
    </source>
</evidence>
<evidence type="ECO:0000313" key="3">
    <source>
        <dbReference type="Proteomes" id="UP001322138"/>
    </source>
</evidence>
<dbReference type="PROSITE" id="PS50181">
    <property type="entry name" value="FBOX"/>
    <property type="match status" value="1"/>
</dbReference>
<name>A0ABR0FIY8_9PEZI</name>
<dbReference type="Gene3D" id="3.80.10.10">
    <property type="entry name" value="Ribonuclease Inhibitor"/>
    <property type="match status" value="1"/>
</dbReference>
<comment type="caution">
    <text evidence="2">The sequence shown here is derived from an EMBL/GenBank/DDBJ whole genome shotgun (WGS) entry which is preliminary data.</text>
</comment>
<dbReference type="GeneID" id="87890830"/>
<dbReference type="InterPro" id="IPR032675">
    <property type="entry name" value="LRR_dom_sf"/>
</dbReference>
<dbReference type="InterPro" id="IPR001810">
    <property type="entry name" value="F-box_dom"/>
</dbReference>
<feature type="domain" description="F-box" evidence="1">
    <location>
        <begin position="1"/>
        <end position="58"/>
    </location>
</feature>
<dbReference type="InterPro" id="IPR036047">
    <property type="entry name" value="F-box-like_dom_sf"/>
</dbReference>
<proteinExistence type="predicted"/>
<sequence length="329" mass="37221">MSLIELPAEILLQIFDHVGSSYFRSDLSRLRVCKRWNGLAHIVCFREACITTKMLRRMASSPYAESILREMEILDLNLEGFGTVRPGTVLDPKDYSWNYVPDQSSLQRRTMELNDDLVHLATIIKQSRKLRTLRINAIKPSNPVFEIRETYLFPSTLRALLLSTSNLTALELDLYGTRPEPEGHPHHGDDGHVCPMIGALLPTLQRLRLRVRTICADALRPPRDFPGPLPLRVLLVDFVLTEELANEKSRFTARCGGPGRFVRLAQVVRGVVLSQARALLPHMSAPKMVRILTRMFSGDEIQGIDVLTGKNIKVKKGAEWDDNSEVMMD</sequence>
<organism evidence="2 3">
    <name type="scientific">Podospora bellae-mahoneyi</name>
    <dbReference type="NCBI Taxonomy" id="2093777"/>
    <lineage>
        <taxon>Eukaryota</taxon>
        <taxon>Fungi</taxon>
        <taxon>Dikarya</taxon>
        <taxon>Ascomycota</taxon>
        <taxon>Pezizomycotina</taxon>
        <taxon>Sordariomycetes</taxon>
        <taxon>Sordariomycetidae</taxon>
        <taxon>Sordariales</taxon>
        <taxon>Podosporaceae</taxon>
        <taxon>Podospora</taxon>
    </lineage>
</organism>
<protein>
    <recommendedName>
        <fullName evidence="1">F-box domain-containing protein</fullName>
    </recommendedName>
</protein>
<dbReference type="EMBL" id="JAFFGZ010000006">
    <property type="protein sequence ID" value="KAK4643015.1"/>
    <property type="molecule type" value="Genomic_DNA"/>
</dbReference>
<keyword evidence="3" id="KW-1185">Reference proteome</keyword>
<dbReference type="SUPFAM" id="SSF81383">
    <property type="entry name" value="F-box domain"/>
    <property type="match status" value="1"/>
</dbReference>